<organism evidence="1 2">
    <name type="scientific">Salinicola lusitanus</name>
    <dbReference type="NCBI Taxonomy" id="1949085"/>
    <lineage>
        <taxon>Bacteria</taxon>
        <taxon>Pseudomonadati</taxon>
        <taxon>Pseudomonadota</taxon>
        <taxon>Gammaproteobacteria</taxon>
        <taxon>Oceanospirillales</taxon>
        <taxon>Halomonadaceae</taxon>
        <taxon>Salinicola</taxon>
    </lineage>
</organism>
<dbReference type="EMBL" id="CP151919">
    <property type="protein sequence ID" value="XAD54398.1"/>
    <property type="molecule type" value="Genomic_DNA"/>
</dbReference>
<sequence>MTWPPLRPEAPQPIVLASSRRVEMPRSASVSAFIARFHGVFGCTPGRYAAGEPIHASLVTPSGMVGTTVDTADQ</sequence>
<dbReference type="RefSeq" id="WP_342595111.1">
    <property type="nucleotide sequence ID" value="NZ_CP151919.1"/>
</dbReference>
<accession>A0ABZ3CT79</accession>
<keyword evidence="2" id="KW-1185">Reference proteome</keyword>
<protein>
    <recommendedName>
        <fullName evidence="3">AraC family transcriptional regulator</fullName>
    </recommendedName>
</protein>
<evidence type="ECO:0008006" key="3">
    <source>
        <dbReference type="Google" id="ProtNLM"/>
    </source>
</evidence>
<proteinExistence type="predicted"/>
<reference evidence="1 2" key="1">
    <citation type="submission" date="2024-04" db="EMBL/GenBank/DDBJ databases">
        <title>Salinicola lusitanus LLJ914,a marine bacterium isolated from the Okinawa Trough.</title>
        <authorList>
            <person name="Li J."/>
        </authorList>
    </citation>
    <scope>NUCLEOTIDE SEQUENCE [LARGE SCALE GENOMIC DNA]</scope>
    <source>
        <strain evidence="1 2">LLJ914</strain>
    </source>
</reference>
<evidence type="ECO:0000313" key="2">
    <source>
        <dbReference type="Proteomes" id="UP001453229"/>
    </source>
</evidence>
<evidence type="ECO:0000313" key="1">
    <source>
        <dbReference type="EMBL" id="XAD54398.1"/>
    </source>
</evidence>
<dbReference type="Proteomes" id="UP001453229">
    <property type="component" value="Chromosome"/>
</dbReference>
<name>A0ABZ3CT79_9GAMM</name>
<gene>
    <name evidence="1" type="ORF">AAGT95_00065</name>
</gene>